<comment type="caution">
    <text evidence="2">The sequence shown here is derived from an EMBL/GenBank/DDBJ whole genome shotgun (WGS) entry which is preliminary data.</text>
</comment>
<feature type="compositionally biased region" description="Polar residues" evidence="1">
    <location>
        <begin position="1"/>
        <end position="11"/>
    </location>
</feature>
<dbReference type="Proteomes" id="UP001295740">
    <property type="component" value="Unassembled WGS sequence"/>
</dbReference>
<dbReference type="AlphaFoldDB" id="A0AAI8VTL0"/>
<evidence type="ECO:0000313" key="2">
    <source>
        <dbReference type="EMBL" id="CAJ2510852.1"/>
    </source>
</evidence>
<dbReference type="EMBL" id="CAUWAG010000018">
    <property type="protein sequence ID" value="CAJ2510852.1"/>
    <property type="molecule type" value="Genomic_DNA"/>
</dbReference>
<keyword evidence="3" id="KW-1185">Reference proteome</keyword>
<accession>A0AAI8VTL0</accession>
<sequence length="61" mass="7333">MSGQSSNSVWQFVQEKVKGPAPPPSYDDSERRENQKECEERRLQIERNIEERKARREQEKK</sequence>
<name>A0AAI8VTL0_9PEZI</name>
<feature type="compositionally biased region" description="Basic and acidic residues" evidence="1">
    <location>
        <begin position="28"/>
        <end position="40"/>
    </location>
</feature>
<evidence type="ECO:0000256" key="1">
    <source>
        <dbReference type="SAM" id="MobiDB-lite"/>
    </source>
</evidence>
<organism evidence="2 3">
    <name type="scientific">Anthostomella pinea</name>
    <dbReference type="NCBI Taxonomy" id="933095"/>
    <lineage>
        <taxon>Eukaryota</taxon>
        <taxon>Fungi</taxon>
        <taxon>Dikarya</taxon>
        <taxon>Ascomycota</taxon>
        <taxon>Pezizomycotina</taxon>
        <taxon>Sordariomycetes</taxon>
        <taxon>Xylariomycetidae</taxon>
        <taxon>Xylariales</taxon>
        <taxon>Xylariaceae</taxon>
        <taxon>Anthostomella</taxon>
    </lineage>
</organism>
<evidence type="ECO:0000313" key="3">
    <source>
        <dbReference type="Proteomes" id="UP001295740"/>
    </source>
</evidence>
<reference evidence="2" key="1">
    <citation type="submission" date="2023-10" db="EMBL/GenBank/DDBJ databases">
        <authorList>
            <person name="Hackl T."/>
        </authorList>
    </citation>
    <scope>NUCLEOTIDE SEQUENCE</scope>
</reference>
<gene>
    <name evidence="2" type="ORF">KHLLAP_LOCUS11320</name>
</gene>
<protein>
    <submittedName>
        <fullName evidence="2">Uu.00g064770.m01.CDS01</fullName>
    </submittedName>
</protein>
<proteinExistence type="predicted"/>
<feature type="region of interest" description="Disordered" evidence="1">
    <location>
        <begin position="1"/>
        <end position="40"/>
    </location>
</feature>